<organism evidence="1">
    <name type="scientific">Nicotiana tabacum</name>
    <name type="common">Common tobacco</name>
    <dbReference type="NCBI Taxonomy" id="4097"/>
    <lineage>
        <taxon>Eukaryota</taxon>
        <taxon>Viridiplantae</taxon>
        <taxon>Streptophyta</taxon>
        <taxon>Embryophyta</taxon>
        <taxon>Tracheophyta</taxon>
        <taxon>Spermatophyta</taxon>
        <taxon>Magnoliopsida</taxon>
        <taxon>eudicotyledons</taxon>
        <taxon>Gunneridae</taxon>
        <taxon>Pentapetalae</taxon>
        <taxon>asterids</taxon>
        <taxon>lamiids</taxon>
        <taxon>Solanales</taxon>
        <taxon>Solanaceae</taxon>
        <taxon>Nicotianoideae</taxon>
        <taxon>Nicotianeae</taxon>
        <taxon>Nicotiana</taxon>
    </lineage>
</organism>
<dbReference type="RefSeq" id="XP_016483509.1">
    <property type="nucleotide sequence ID" value="XM_016628023.1"/>
</dbReference>
<gene>
    <name evidence="1" type="primary">LOC107804176</name>
</gene>
<evidence type="ECO:0000313" key="1">
    <source>
        <dbReference type="RefSeq" id="XP_016483509.1"/>
    </source>
</evidence>
<reference evidence="1" key="1">
    <citation type="submission" date="2025-08" db="UniProtKB">
        <authorList>
            <consortium name="RefSeq"/>
        </authorList>
    </citation>
    <scope>IDENTIFICATION</scope>
</reference>
<dbReference type="KEGG" id="nta:107804176"/>
<name>A0A1S4B3T4_TOBAC</name>
<accession>A0A1S4B3T4</accession>
<sequence>MIDAATSANRFEAASNTKQQLEKWSLIEDIIYNQKSIVQWLKLGDANTTYFYASMKGRKTQNQIRTLSTKGGTILKSEDSIEAEIVRYYKRLLGSSTQALPAINPGVMQEGSVLSRSLQLQLIAPFTREDVAQALKGVDDSKALGGDGFNSCFFKKSGHVLGDEVTDAVLQFFDTGAIYFQQFSSASGLIANQSKSCIYFGGVPEGVQQDIMRLLDLAGELYHSDILGYQ</sequence>
<dbReference type="PaxDb" id="4097-A0A1S4B3T4"/>
<proteinExistence type="predicted"/>
<dbReference type="AlphaFoldDB" id="A0A1S4B3T4"/>
<dbReference type="STRING" id="4097.A0A1S4B3T4"/>
<dbReference type="OMA" id="ANMEDMN"/>
<protein>
    <submittedName>
        <fullName evidence="1">Uncharacterized protein</fullName>
    </submittedName>
</protein>
<dbReference type="OrthoDB" id="1215883at2759"/>